<dbReference type="EMBL" id="CACRYJ010000042">
    <property type="protein sequence ID" value="VZO37909.1"/>
    <property type="molecule type" value="Genomic_DNA"/>
</dbReference>
<feature type="transmembrane region" description="Helical" evidence="8">
    <location>
        <begin position="163"/>
        <end position="184"/>
    </location>
</feature>
<gene>
    <name evidence="9" type="ORF">HALOF300_02834</name>
</gene>
<dbReference type="Proteomes" id="UP000419743">
    <property type="component" value="Unassembled WGS sequence"/>
</dbReference>
<reference evidence="9 10" key="1">
    <citation type="submission" date="2019-11" db="EMBL/GenBank/DDBJ databases">
        <authorList>
            <person name="Criscuolo A."/>
        </authorList>
    </citation>
    <scope>NUCLEOTIDE SEQUENCE [LARGE SCALE GENOMIC DNA]</scope>
    <source>
        <strain evidence="9">CIP111667</strain>
    </source>
</reference>
<feature type="transmembrane region" description="Helical" evidence="8">
    <location>
        <begin position="115"/>
        <end position="132"/>
    </location>
</feature>
<feature type="transmembrane region" description="Helical" evidence="8">
    <location>
        <begin position="309"/>
        <end position="331"/>
    </location>
</feature>
<dbReference type="GO" id="GO:0010041">
    <property type="term" value="P:response to iron(III) ion"/>
    <property type="evidence" value="ECO:0007669"/>
    <property type="project" value="TreeGrafter"/>
</dbReference>
<feature type="transmembrane region" description="Helical" evidence="8">
    <location>
        <begin position="343"/>
        <end position="361"/>
    </location>
</feature>
<feature type="transmembrane region" description="Helical" evidence="8">
    <location>
        <begin position="87"/>
        <end position="103"/>
    </location>
</feature>
<comment type="subcellular location">
    <subcellularLocation>
        <location evidence="1">Cell membrane</location>
        <topology evidence="1">Multi-pass membrane protein</topology>
    </subcellularLocation>
</comment>
<dbReference type="GO" id="GO:0005886">
    <property type="term" value="C:plasma membrane"/>
    <property type="evidence" value="ECO:0007669"/>
    <property type="project" value="UniProtKB-SubCell"/>
</dbReference>
<organism evidence="9 10">
    <name type="scientific">Occultella aeris</name>
    <dbReference type="NCBI Taxonomy" id="2761496"/>
    <lineage>
        <taxon>Bacteria</taxon>
        <taxon>Bacillati</taxon>
        <taxon>Actinomycetota</taxon>
        <taxon>Actinomycetes</taxon>
        <taxon>Micrococcales</taxon>
        <taxon>Ruaniaceae</taxon>
        <taxon>Occultella</taxon>
    </lineage>
</organism>
<keyword evidence="5 8" id="KW-0812">Transmembrane</keyword>
<evidence type="ECO:0000313" key="10">
    <source>
        <dbReference type="Proteomes" id="UP000419743"/>
    </source>
</evidence>
<evidence type="ECO:0000313" key="9">
    <source>
        <dbReference type="EMBL" id="VZO37909.1"/>
    </source>
</evidence>
<feature type="transmembrane region" description="Helical" evidence="8">
    <location>
        <begin position="430"/>
        <end position="452"/>
    </location>
</feature>
<feature type="transmembrane region" description="Helical" evidence="8">
    <location>
        <begin position="240"/>
        <end position="260"/>
    </location>
</feature>
<dbReference type="GO" id="GO:0009103">
    <property type="term" value="P:lipopolysaccharide biosynthetic process"/>
    <property type="evidence" value="ECO:0007669"/>
    <property type="project" value="UniProtKB-ARBA"/>
</dbReference>
<accession>A0A7M4DL19</accession>
<comment type="caution">
    <text evidence="9">The sequence shown here is derived from an EMBL/GenBank/DDBJ whole genome shotgun (WGS) entry which is preliminary data.</text>
</comment>
<feature type="transmembrane region" description="Helical" evidence="8">
    <location>
        <begin position="373"/>
        <end position="390"/>
    </location>
</feature>
<keyword evidence="3" id="KW-0328">Glycosyltransferase</keyword>
<dbReference type="PANTHER" id="PTHR33908">
    <property type="entry name" value="MANNOSYLTRANSFERASE YKCB-RELATED"/>
    <property type="match status" value="1"/>
</dbReference>
<evidence type="ECO:0000256" key="6">
    <source>
        <dbReference type="ARBA" id="ARBA00022989"/>
    </source>
</evidence>
<keyword evidence="2" id="KW-1003">Cell membrane</keyword>
<protein>
    <recommendedName>
        <fullName evidence="11">Glycosyltransferase RgtA/B/C/D-like domain-containing protein</fullName>
    </recommendedName>
</protein>
<feature type="transmembrane region" description="Helical" evidence="8">
    <location>
        <begin position="204"/>
        <end position="228"/>
    </location>
</feature>
<keyword evidence="7 8" id="KW-0472">Membrane</keyword>
<dbReference type="AlphaFoldDB" id="A0A7M4DL19"/>
<evidence type="ECO:0000256" key="2">
    <source>
        <dbReference type="ARBA" id="ARBA00022475"/>
    </source>
</evidence>
<dbReference type="GO" id="GO:0016763">
    <property type="term" value="F:pentosyltransferase activity"/>
    <property type="evidence" value="ECO:0007669"/>
    <property type="project" value="TreeGrafter"/>
</dbReference>
<keyword evidence="6 8" id="KW-1133">Transmembrane helix</keyword>
<name>A0A7M4DL19_9MICO</name>
<dbReference type="PANTHER" id="PTHR33908:SF3">
    <property type="entry name" value="UNDECAPRENYL PHOSPHATE-ALPHA-4-AMINO-4-DEOXY-L-ARABINOSE ARABINOSYL TRANSFERASE"/>
    <property type="match status" value="1"/>
</dbReference>
<dbReference type="InterPro" id="IPR050297">
    <property type="entry name" value="LipidA_mod_glycosyltrf_83"/>
</dbReference>
<evidence type="ECO:0000256" key="1">
    <source>
        <dbReference type="ARBA" id="ARBA00004651"/>
    </source>
</evidence>
<dbReference type="RefSeq" id="WP_156741564.1">
    <property type="nucleotide sequence ID" value="NZ_CACRYJ010000042.1"/>
</dbReference>
<keyword evidence="4" id="KW-0808">Transferase</keyword>
<keyword evidence="10" id="KW-1185">Reference proteome</keyword>
<evidence type="ECO:0000256" key="7">
    <source>
        <dbReference type="ARBA" id="ARBA00023136"/>
    </source>
</evidence>
<evidence type="ECO:0008006" key="11">
    <source>
        <dbReference type="Google" id="ProtNLM"/>
    </source>
</evidence>
<sequence length="478" mass="50304">MRGAHARGRSRLDWERLAVLAVLVATAGFSVSVALSVPMFASADESAHVDYAYQVWHGRLPTFEEGVQIQPPFGFLPPVQWASQHPPLFYLILAPVVGPLIEADHYLRAGYAARGINIAITVAFVYAVIWATRKLAPGHRRLAVTTGIVAASAAWVTRVGGAVYNDILAALLSALLLGVTARALRTGLTRRDTALIAVLGSLGMLSRASVAVVLALCLAALVVGGALGPSTGRVRRVVRAAIQCLIAGSVVLAAALWFYLLNLERTGRLTGGSPEWSQANMGRVVRPVLELVGDPGAWFRLVRFFGHGAFPLELMTTVCVLVPAAVGLALIRRLRTATPADAVVLGVGLLLVAATLAQQFMYASSGGQLSPRYLLPVATIPFVLIAHGLTGFQRARWLPTAAWLVVVNVQYLDWFRGAITTVQQPGSGPIYPAAAAAAAGLALAAVVIAVIATDRLTPLGGSEKSLAPHGPGHGGRPR</sequence>
<feature type="transmembrane region" description="Helical" evidence="8">
    <location>
        <begin position="138"/>
        <end position="156"/>
    </location>
</feature>
<evidence type="ECO:0000256" key="3">
    <source>
        <dbReference type="ARBA" id="ARBA00022676"/>
    </source>
</evidence>
<feature type="transmembrane region" description="Helical" evidence="8">
    <location>
        <begin position="397"/>
        <end position="415"/>
    </location>
</feature>
<evidence type="ECO:0000256" key="8">
    <source>
        <dbReference type="SAM" id="Phobius"/>
    </source>
</evidence>
<proteinExistence type="predicted"/>
<evidence type="ECO:0000256" key="4">
    <source>
        <dbReference type="ARBA" id="ARBA00022679"/>
    </source>
</evidence>
<evidence type="ECO:0000256" key="5">
    <source>
        <dbReference type="ARBA" id="ARBA00022692"/>
    </source>
</evidence>